<protein>
    <submittedName>
        <fullName evidence="1">Uncharacterized protein</fullName>
    </submittedName>
</protein>
<evidence type="ECO:0000313" key="2">
    <source>
        <dbReference type="Proteomes" id="UP001396334"/>
    </source>
</evidence>
<proteinExistence type="predicted"/>
<accession>A0ABR1ZMQ3</accession>
<evidence type="ECO:0000313" key="1">
    <source>
        <dbReference type="EMBL" id="KAK8481617.1"/>
    </source>
</evidence>
<gene>
    <name evidence="1" type="ORF">V6N11_024224</name>
</gene>
<organism evidence="1 2">
    <name type="scientific">Hibiscus sabdariffa</name>
    <name type="common">roselle</name>
    <dbReference type="NCBI Taxonomy" id="183260"/>
    <lineage>
        <taxon>Eukaryota</taxon>
        <taxon>Viridiplantae</taxon>
        <taxon>Streptophyta</taxon>
        <taxon>Embryophyta</taxon>
        <taxon>Tracheophyta</taxon>
        <taxon>Spermatophyta</taxon>
        <taxon>Magnoliopsida</taxon>
        <taxon>eudicotyledons</taxon>
        <taxon>Gunneridae</taxon>
        <taxon>Pentapetalae</taxon>
        <taxon>rosids</taxon>
        <taxon>malvids</taxon>
        <taxon>Malvales</taxon>
        <taxon>Malvaceae</taxon>
        <taxon>Malvoideae</taxon>
        <taxon>Hibiscus</taxon>
    </lineage>
</organism>
<comment type="caution">
    <text evidence="1">The sequence shown here is derived from an EMBL/GenBank/DDBJ whole genome shotgun (WGS) entry which is preliminary data.</text>
</comment>
<reference evidence="1 2" key="1">
    <citation type="journal article" date="2024" name="G3 (Bethesda)">
        <title>Genome assembly of Hibiscus sabdariffa L. provides insights into metabolisms of medicinal natural products.</title>
        <authorList>
            <person name="Kim T."/>
        </authorList>
    </citation>
    <scope>NUCLEOTIDE SEQUENCE [LARGE SCALE GENOMIC DNA]</scope>
    <source>
        <strain evidence="1">TK-2024</strain>
        <tissue evidence="1">Old leaves</tissue>
    </source>
</reference>
<dbReference type="EMBL" id="JBBPBN010000879">
    <property type="protein sequence ID" value="KAK8481617.1"/>
    <property type="molecule type" value="Genomic_DNA"/>
</dbReference>
<name>A0ABR1ZMQ3_9ROSI</name>
<keyword evidence="2" id="KW-1185">Reference proteome</keyword>
<sequence length="103" mass="11073">MGGCTSKPKEFNRAAEAPIKSKKAQNKTGDHENVDGGENKTEKSVEVSESNEKTQPSSEPEVVGGGELVSSKEDGAIEPVKKGEVDRESSKEEANRNEPTKEE</sequence>
<dbReference type="Proteomes" id="UP001396334">
    <property type="component" value="Unassembled WGS sequence"/>
</dbReference>